<keyword evidence="6 8" id="KW-0326">Glycosidase</keyword>
<dbReference type="InterPro" id="IPR006103">
    <property type="entry name" value="Glyco_hydro_2_cat"/>
</dbReference>
<dbReference type="Pfam" id="PF00703">
    <property type="entry name" value="Glyco_hydro_2"/>
    <property type="match status" value="1"/>
</dbReference>
<dbReference type="RefSeq" id="WP_074572137.1">
    <property type="nucleotide sequence ID" value="NZ_FNJQ01000012.1"/>
</dbReference>
<dbReference type="InterPro" id="IPR036156">
    <property type="entry name" value="Beta-gal/glucu_dom_sf"/>
</dbReference>
<dbReference type="InterPro" id="IPR006101">
    <property type="entry name" value="Glyco_hydro_2"/>
</dbReference>
<dbReference type="Gene3D" id="2.60.40.10">
    <property type="entry name" value="Immunoglobulins"/>
    <property type="match status" value="2"/>
</dbReference>
<dbReference type="InterPro" id="IPR006104">
    <property type="entry name" value="Glyco_hydro_2_N"/>
</dbReference>
<dbReference type="PANTHER" id="PTHR46323:SF2">
    <property type="entry name" value="BETA-GALACTOSIDASE"/>
    <property type="match status" value="1"/>
</dbReference>
<dbReference type="GO" id="GO:0004565">
    <property type="term" value="F:beta-galactosidase activity"/>
    <property type="evidence" value="ECO:0007669"/>
    <property type="project" value="UniProtKB-EC"/>
</dbReference>
<dbReference type="InterPro" id="IPR017853">
    <property type="entry name" value="GH"/>
</dbReference>
<keyword evidence="5 8" id="KW-0378">Hydrolase</keyword>
<evidence type="ECO:0000256" key="7">
    <source>
        <dbReference type="ARBA" id="ARBA00032230"/>
    </source>
</evidence>
<dbReference type="Proteomes" id="UP000182412">
    <property type="component" value="Unassembled WGS sequence"/>
</dbReference>
<dbReference type="SMART" id="SM01038">
    <property type="entry name" value="Bgal_small_N"/>
    <property type="match status" value="1"/>
</dbReference>
<sequence>MSESRFSLAQLANPEFFQENRLPAHSDHHFYADMAELNRGESSFVRSLDGLWHFHYAKNPQLAPQGFEQPDFDCRDWDTIRVPAHFQLEGYGVPQYTNQTYPWDGHEAVLPGQVPEHFNPTGSYVKYFRLPAGWQNLYLSLAGVESAVAVYLNGHYVGYSEDSFTPADFDLTPYLTEGENKLALRVYRFSSGSWIEDQDFWRFGGIFREVLLYTKPRIHVEDLKLTALPVNDYHDGELTGEIRWSGAHAKKIKVSLFTPEGELLAEEDISGAAGQDEFILSVKGAKLWSAEHPHLYKLLLAVYDDADNLQEVIPYNVGFREFKLEDGLMKINGQRIVFKGVNRHEFDCYRGRAMDPAAFEQDIITMKRHNINALRCSHYPNSSYIYELCDRYGLYVIDETNLETHGTWQKNGVLSRDENTLPNDHDEWQAIILDRAQSMLERDKNHASIIIWSCGNESCGGKDIFAMSEYFRKTDPTRLVHYESIFWDRRYNATSDMESQMYTKVADIEKFLAEHRDKPFICCEYTHSMGNSNGGMHKYTELTEREPLYQGGFIWDFVDQALAKKDRYGKDFLAYGGDFGDRSSDYNFSGDGILYADRKLTAKLQDVKFNYQDFHLRVEADGVTIENISLFTDAAEYDLHYELLLDGKKVWEKTEAAPSVKPGESLRLELADLPVTDAGEECLTAALVLKEDTAWAKKGHEMAFGQGVWQVEEVEVASPAEAVADGEVSGPAHYTANLPLTERSEEPLHVVRGDINLGVQFAGGEILFSSAQGNIVSYKYDGVELLEEMPKPSFWRAPVDNDYGCRRDFAVAQWKLASLYRRCVKKEMLLEGAWQEFNWFGQLGIQEYDAHNVSVRFTYELATQPLSSCQLTYTVCADGSLKTELDYEQAAGLPEIPDFAMLFTLPADYSELRYYGFGPQANYIDRQEGAKLGIFNSTVAGEMEAYLLPQECGNHNGVRWLEVTDKRGRGVRISGDIPLSASALPYSAHELENARHSYDLPQVHHTYLRASSGQCGVGGDDTWGAPVLPEYRLQNETKHLEFFFKGI</sequence>
<comment type="catalytic activity">
    <reaction evidence="1 8">
        <text>Hydrolysis of terminal non-reducing beta-D-galactose residues in beta-D-galactosides.</text>
        <dbReference type="EC" id="3.2.1.23"/>
    </reaction>
</comment>
<evidence type="ECO:0000256" key="8">
    <source>
        <dbReference type="RuleBase" id="RU361154"/>
    </source>
</evidence>
<proteinExistence type="inferred from homology"/>
<evidence type="ECO:0000256" key="5">
    <source>
        <dbReference type="ARBA" id="ARBA00022801"/>
    </source>
</evidence>
<gene>
    <name evidence="10" type="ORF">SAMN05216366_11255</name>
</gene>
<dbReference type="GO" id="GO:0030246">
    <property type="term" value="F:carbohydrate binding"/>
    <property type="evidence" value="ECO:0007669"/>
    <property type="project" value="InterPro"/>
</dbReference>
<reference evidence="10 11" key="1">
    <citation type="submission" date="2016-10" db="EMBL/GenBank/DDBJ databases">
        <authorList>
            <person name="de Groot N.N."/>
        </authorList>
    </citation>
    <scope>NUCLEOTIDE SEQUENCE [LARGE SCALE GENOMIC DNA]</scope>
    <source>
        <strain evidence="10 11">S137</strain>
    </source>
</reference>
<dbReference type="InterPro" id="IPR050347">
    <property type="entry name" value="Bact_Beta-galactosidase"/>
</dbReference>
<dbReference type="SUPFAM" id="SSF51445">
    <property type="entry name" value="(Trans)glycosidases"/>
    <property type="match status" value="1"/>
</dbReference>
<protein>
    <recommendedName>
        <fullName evidence="4 8">Beta-galactosidase</fullName>
        <ecNumber evidence="3 8">3.2.1.23</ecNumber>
    </recommendedName>
    <alternativeName>
        <fullName evidence="7 8">Lactase</fullName>
    </alternativeName>
</protein>
<organism evidence="10 11">
    <name type="scientific">Selenomonas ruminantium</name>
    <dbReference type="NCBI Taxonomy" id="971"/>
    <lineage>
        <taxon>Bacteria</taxon>
        <taxon>Bacillati</taxon>
        <taxon>Bacillota</taxon>
        <taxon>Negativicutes</taxon>
        <taxon>Selenomonadales</taxon>
        <taxon>Selenomonadaceae</taxon>
        <taxon>Selenomonas</taxon>
    </lineage>
</organism>
<dbReference type="Gene3D" id="2.70.98.10">
    <property type="match status" value="1"/>
</dbReference>
<dbReference type="InterPro" id="IPR023232">
    <property type="entry name" value="Glyco_hydro_2_AS"/>
</dbReference>
<evidence type="ECO:0000256" key="4">
    <source>
        <dbReference type="ARBA" id="ARBA00013303"/>
    </source>
</evidence>
<dbReference type="Pfam" id="PF02929">
    <property type="entry name" value="Bgal_small_N"/>
    <property type="match status" value="1"/>
</dbReference>
<dbReference type="PANTHER" id="PTHR46323">
    <property type="entry name" value="BETA-GALACTOSIDASE"/>
    <property type="match status" value="1"/>
</dbReference>
<dbReference type="Pfam" id="PF16353">
    <property type="entry name" value="LacZ_4"/>
    <property type="match status" value="1"/>
</dbReference>
<dbReference type="EMBL" id="FNJQ01000012">
    <property type="protein sequence ID" value="SDP29729.1"/>
    <property type="molecule type" value="Genomic_DNA"/>
</dbReference>
<name>A0A1H0RKG1_SELRU</name>
<dbReference type="InterPro" id="IPR013783">
    <property type="entry name" value="Ig-like_fold"/>
</dbReference>
<dbReference type="PROSITE" id="PS00719">
    <property type="entry name" value="GLYCOSYL_HYDROL_F2_1"/>
    <property type="match status" value="1"/>
</dbReference>
<evidence type="ECO:0000256" key="2">
    <source>
        <dbReference type="ARBA" id="ARBA00007401"/>
    </source>
</evidence>
<comment type="similarity">
    <text evidence="2 8">Belongs to the glycosyl hydrolase 2 family.</text>
</comment>
<dbReference type="InterPro" id="IPR011013">
    <property type="entry name" value="Gal_mutarotase_sf_dom"/>
</dbReference>
<dbReference type="EC" id="3.2.1.23" evidence="3 8"/>
<dbReference type="SUPFAM" id="SSF49785">
    <property type="entry name" value="Galactose-binding domain-like"/>
    <property type="match status" value="1"/>
</dbReference>
<dbReference type="PRINTS" id="PR00132">
    <property type="entry name" value="GLHYDRLASE2"/>
</dbReference>
<evidence type="ECO:0000256" key="6">
    <source>
        <dbReference type="ARBA" id="ARBA00023295"/>
    </source>
</evidence>
<dbReference type="SUPFAM" id="SSF74650">
    <property type="entry name" value="Galactose mutarotase-like"/>
    <property type="match status" value="1"/>
</dbReference>
<dbReference type="Pfam" id="PF02837">
    <property type="entry name" value="Glyco_hydro_2_N"/>
    <property type="match status" value="1"/>
</dbReference>
<dbReference type="Gene3D" id="3.20.20.80">
    <property type="entry name" value="Glycosidases"/>
    <property type="match status" value="1"/>
</dbReference>
<evidence type="ECO:0000313" key="11">
    <source>
        <dbReference type="Proteomes" id="UP000182412"/>
    </source>
</evidence>
<dbReference type="InterPro" id="IPR032312">
    <property type="entry name" value="LacZ_4"/>
</dbReference>
<dbReference type="GO" id="GO:0005990">
    <property type="term" value="P:lactose catabolic process"/>
    <property type="evidence" value="ECO:0007669"/>
    <property type="project" value="TreeGrafter"/>
</dbReference>
<dbReference type="Pfam" id="PF02836">
    <property type="entry name" value="Glyco_hydro_2_C"/>
    <property type="match status" value="1"/>
</dbReference>
<evidence type="ECO:0000256" key="1">
    <source>
        <dbReference type="ARBA" id="ARBA00001412"/>
    </source>
</evidence>
<feature type="domain" description="Beta galactosidase small chain/" evidence="9">
    <location>
        <begin position="758"/>
        <end position="1045"/>
    </location>
</feature>
<dbReference type="PROSITE" id="PS00608">
    <property type="entry name" value="GLYCOSYL_HYDROL_F2_2"/>
    <property type="match status" value="1"/>
</dbReference>
<dbReference type="OrthoDB" id="9762066at2"/>
<dbReference type="AlphaFoldDB" id="A0A1H0RKG1"/>
<dbReference type="GO" id="GO:0009341">
    <property type="term" value="C:beta-galactosidase complex"/>
    <property type="evidence" value="ECO:0007669"/>
    <property type="project" value="InterPro"/>
</dbReference>
<dbReference type="InterPro" id="IPR014718">
    <property type="entry name" value="GH-type_carb-bd"/>
</dbReference>
<evidence type="ECO:0000313" key="10">
    <source>
        <dbReference type="EMBL" id="SDP29729.1"/>
    </source>
</evidence>
<dbReference type="InterPro" id="IPR023230">
    <property type="entry name" value="Glyco_hydro_2_CS"/>
</dbReference>
<evidence type="ECO:0000259" key="9">
    <source>
        <dbReference type="SMART" id="SM01038"/>
    </source>
</evidence>
<dbReference type="InterPro" id="IPR004199">
    <property type="entry name" value="B-gal_small/dom_5"/>
</dbReference>
<dbReference type="SUPFAM" id="SSF49303">
    <property type="entry name" value="beta-Galactosidase/glucuronidase domain"/>
    <property type="match status" value="2"/>
</dbReference>
<dbReference type="InterPro" id="IPR008979">
    <property type="entry name" value="Galactose-bd-like_sf"/>
</dbReference>
<accession>A0A1H0RKG1</accession>
<dbReference type="InterPro" id="IPR006102">
    <property type="entry name" value="Ig-like_GH2"/>
</dbReference>
<evidence type="ECO:0000256" key="3">
    <source>
        <dbReference type="ARBA" id="ARBA00012756"/>
    </source>
</evidence>
<dbReference type="Gene3D" id="2.60.120.260">
    <property type="entry name" value="Galactose-binding domain-like"/>
    <property type="match status" value="1"/>
</dbReference>